<keyword evidence="4 7" id="KW-0574">Periplasm</keyword>
<gene>
    <name evidence="10" type="ORF">DEU29_10127</name>
</gene>
<feature type="domain" description="Disulphide bond isomerase DsbC/G N-terminal" evidence="8">
    <location>
        <begin position="28"/>
        <end position="86"/>
    </location>
</feature>
<reference evidence="10 11" key="1">
    <citation type="submission" date="2019-03" db="EMBL/GenBank/DDBJ databases">
        <title>Freshwater and sediment microbial communities from various areas in North America, analyzing microbe dynamics in response to fracking.</title>
        <authorList>
            <person name="Lamendella R."/>
        </authorList>
    </citation>
    <scope>NUCLEOTIDE SEQUENCE [LARGE SCALE GENOMIC DNA]</scope>
    <source>
        <strain evidence="10 11">18_TX</strain>
    </source>
</reference>
<keyword evidence="3 7" id="KW-0732">Signal</keyword>
<evidence type="ECO:0000313" key="11">
    <source>
        <dbReference type="Proteomes" id="UP000295531"/>
    </source>
</evidence>
<dbReference type="Proteomes" id="UP000295531">
    <property type="component" value="Unassembled WGS sequence"/>
</dbReference>
<evidence type="ECO:0000256" key="5">
    <source>
        <dbReference type="ARBA" id="ARBA00023157"/>
    </source>
</evidence>
<dbReference type="EMBL" id="SNXI01000001">
    <property type="protein sequence ID" value="TDP40483.1"/>
    <property type="molecule type" value="Genomic_DNA"/>
</dbReference>
<name>A0A4V3CQ25_9GAMM</name>
<dbReference type="SUPFAM" id="SSF54423">
    <property type="entry name" value="DsbC/DsbG N-terminal domain-like"/>
    <property type="match status" value="1"/>
</dbReference>
<feature type="signal peptide" evidence="7">
    <location>
        <begin position="1"/>
        <end position="23"/>
    </location>
</feature>
<dbReference type="OrthoDB" id="12976at2"/>
<comment type="caution">
    <text evidence="10">The sequence shown here is derived from an EMBL/GenBank/DDBJ whole genome shotgun (WGS) entry which is preliminary data.</text>
</comment>
<dbReference type="InterPro" id="IPR017937">
    <property type="entry name" value="Thioredoxin_CS"/>
</dbReference>
<sequence>MKRIFFAALGISSLLGLSLSASAQQPDTSRLEALGIQVAGIAETSIDGLYEITSNQGIFYVSEDGTRLIAGNLFDVTQTPPNNLTESAMANLRKAEIEKIEDEMVVYPSSKEQYAITVFTDTTCGYCQRMHENLGQYLDKGITVRYLAFPRGGLNSKGGQQLQAVWCAEKPKQALTAFKNGDSVNSPSCDNPVEKHYRMGQAFGVTGTPAVVLPDGRMLPGLRTADALLEAMQN</sequence>
<feature type="domain" description="Thioredoxin-like fold" evidence="9">
    <location>
        <begin position="110"/>
        <end position="231"/>
    </location>
</feature>
<dbReference type="InterPro" id="IPR051470">
    <property type="entry name" value="Thiol:disulfide_interchange"/>
</dbReference>
<evidence type="ECO:0000256" key="3">
    <source>
        <dbReference type="ARBA" id="ARBA00022729"/>
    </source>
</evidence>
<comment type="similarity">
    <text evidence="2 7">Belongs to the thioredoxin family. DsbC subfamily.</text>
</comment>
<dbReference type="InterPro" id="IPR036249">
    <property type="entry name" value="Thioredoxin-like_sf"/>
</dbReference>
<dbReference type="InterPro" id="IPR018950">
    <property type="entry name" value="DiS-bond_isomerase_DsbC/G_N"/>
</dbReference>
<dbReference type="InterPro" id="IPR033954">
    <property type="entry name" value="DiS-bond_Isoase_DsbC/G"/>
</dbReference>
<evidence type="ECO:0000256" key="1">
    <source>
        <dbReference type="ARBA" id="ARBA00004418"/>
    </source>
</evidence>
<dbReference type="SUPFAM" id="SSF52833">
    <property type="entry name" value="Thioredoxin-like"/>
    <property type="match status" value="1"/>
</dbReference>
<evidence type="ECO:0000256" key="2">
    <source>
        <dbReference type="ARBA" id="ARBA00009813"/>
    </source>
</evidence>
<dbReference type="Pfam" id="PF10411">
    <property type="entry name" value="DsbC_N"/>
    <property type="match status" value="1"/>
</dbReference>
<dbReference type="RefSeq" id="WP_133538171.1">
    <property type="nucleotide sequence ID" value="NZ_SNXI01000001.1"/>
</dbReference>
<evidence type="ECO:0000256" key="4">
    <source>
        <dbReference type="ARBA" id="ARBA00022764"/>
    </source>
</evidence>
<keyword evidence="11" id="KW-1185">Reference proteome</keyword>
<dbReference type="InterPro" id="IPR012336">
    <property type="entry name" value="Thioredoxin-like_fold"/>
</dbReference>
<feature type="chain" id="PRO_5021043289" description="Thiol:disulfide interchange protein" evidence="7">
    <location>
        <begin position="24"/>
        <end position="234"/>
    </location>
</feature>
<dbReference type="GO" id="GO:0042597">
    <property type="term" value="C:periplasmic space"/>
    <property type="evidence" value="ECO:0007669"/>
    <property type="project" value="UniProtKB-SubCell"/>
</dbReference>
<dbReference type="Pfam" id="PF13098">
    <property type="entry name" value="Thioredoxin_2"/>
    <property type="match status" value="1"/>
</dbReference>
<evidence type="ECO:0000259" key="8">
    <source>
        <dbReference type="Pfam" id="PF10411"/>
    </source>
</evidence>
<evidence type="ECO:0000259" key="9">
    <source>
        <dbReference type="Pfam" id="PF13098"/>
    </source>
</evidence>
<keyword evidence="5" id="KW-1015">Disulfide bond</keyword>
<protein>
    <recommendedName>
        <fullName evidence="7">Thiol:disulfide interchange protein</fullName>
    </recommendedName>
</protein>
<comment type="subcellular location">
    <subcellularLocation>
        <location evidence="1 7">Periplasm</location>
    </subcellularLocation>
</comment>
<accession>A0A4V3CQ25</accession>
<dbReference type="Gene3D" id="3.40.30.10">
    <property type="entry name" value="Glutaredoxin"/>
    <property type="match status" value="1"/>
</dbReference>
<dbReference type="AlphaFoldDB" id="A0A4V3CQ25"/>
<keyword evidence="6 7" id="KW-0676">Redox-active center</keyword>
<dbReference type="PROSITE" id="PS00194">
    <property type="entry name" value="THIOREDOXIN_1"/>
    <property type="match status" value="1"/>
</dbReference>
<proteinExistence type="inferred from homology"/>
<dbReference type="InterPro" id="IPR009094">
    <property type="entry name" value="DiS-bond_isomerase_DsbC/G_N_sf"/>
</dbReference>
<evidence type="ECO:0000256" key="7">
    <source>
        <dbReference type="RuleBase" id="RU364038"/>
    </source>
</evidence>
<dbReference type="CDD" id="cd03020">
    <property type="entry name" value="DsbA_DsbC_DsbG"/>
    <property type="match status" value="1"/>
</dbReference>
<dbReference type="PANTHER" id="PTHR35272:SF3">
    <property type="entry name" value="THIOL:DISULFIDE INTERCHANGE PROTEIN DSBC"/>
    <property type="match status" value="1"/>
</dbReference>
<evidence type="ECO:0000313" key="10">
    <source>
        <dbReference type="EMBL" id="TDP40483.1"/>
    </source>
</evidence>
<dbReference type="Gene3D" id="3.10.450.70">
    <property type="entry name" value="Disulphide bond isomerase, DsbC/G, N-terminal"/>
    <property type="match status" value="1"/>
</dbReference>
<dbReference type="NCBIfam" id="NF008129">
    <property type="entry name" value="PRK10877.1"/>
    <property type="match status" value="1"/>
</dbReference>
<dbReference type="PANTHER" id="PTHR35272">
    <property type="entry name" value="THIOL:DISULFIDE INTERCHANGE PROTEIN DSBC-RELATED"/>
    <property type="match status" value="1"/>
</dbReference>
<organism evidence="10 11">
    <name type="scientific">Idiomarina aquatica</name>
    <dbReference type="NCBI Taxonomy" id="1327752"/>
    <lineage>
        <taxon>Bacteria</taxon>
        <taxon>Pseudomonadati</taxon>
        <taxon>Pseudomonadota</taxon>
        <taxon>Gammaproteobacteria</taxon>
        <taxon>Alteromonadales</taxon>
        <taxon>Idiomarinaceae</taxon>
        <taxon>Idiomarina</taxon>
    </lineage>
</organism>
<evidence type="ECO:0000256" key="6">
    <source>
        <dbReference type="ARBA" id="ARBA00023284"/>
    </source>
</evidence>
<comment type="function">
    <text evidence="7">Required for disulfide bond formation in some periplasmic proteins. Acts by transferring its disulfide bond to other proteins and is reduced in the process.</text>
</comment>